<dbReference type="AlphaFoldDB" id="A0A4Y2V990"/>
<name>A0A4Y2V990_ARAVE</name>
<dbReference type="Proteomes" id="UP000499080">
    <property type="component" value="Unassembled WGS sequence"/>
</dbReference>
<evidence type="ECO:0000313" key="3">
    <source>
        <dbReference type="Proteomes" id="UP000499080"/>
    </source>
</evidence>
<dbReference type="EMBL" id="BGPR01014845">
    <property type="protein sequence ID" value="GBN66945.1"/>
    <property type="molecule type" value="Genomic_DNA"/>
</dbReference>
<dbReference type="EMBL" id="BGPR01045000">
    <property type="protein sequence ID" value="GBO21875.1"/>
    <property type="molecule type" value="Genomic_DNA"/>
</dbReference>
<accession>A0A4Y2V990</accession>
<proteinExistence type="predicted"/>
<organism evidence="2 3">
    <name type="scientific">Araneus ventricosus</name>
    <name type="common">Orbweaver spider</name>
    <name type="synonym">Epeira ventricosa</name>
    <dbReference type="NCBI Taxonomy" id="182803"/>
    <lineage>
        <taxon>Eukaryota</taxon>
        <taxon>Metazoa</taxon>
        <taxon>Ecdysozoa</taxon>
        <taxon>Arthropoda</taxon>
        <taxon>Chelicerata</taxon>
        <taxon>Arachnida</taxon>
        <taxon>Araneae</taxon>
        <taxon>Araneomorphae</taxon>
        <taxon>Entelegynae</taxon>
        <taxon>Araneoidea</taxon>
        <taxon>Araneidae</taxon>
        <taxon>Araneus</taxon>
    </lineage>
</organism>
<gene>
    <name evidence="2" type="ORF">AVEN_103299_1</name>
    <name evidence="1" type="ORF">AVEN_45881_1</name>
</gene>
<keyword evidence="3" id="KW-1185">Reference proteome</keyword>
<evidence type="ECO:0000313" key="1">
    <source>
        <dbReference type="EMBL" id="GBN66945.1"/>
    </source>
</evidence>
<sequence length="104" mass="12025">MFGKRVLQRYVWEYRKNGDIDIGDHFGDEMWHLKSTGIFLISLMGPRSGFIQIIPFDITVCWETLFGSQCVCVESSLNVFGVRRISLKSCSLCVLIDFERARLQ</sequence>
<evidence type="ECO:0000313" key="2">
    <source>
        <dbReference type="EMBL" id="GBO21875.1"/>
    </source>
</evidence>
<reference evidence="2 3" key="1">
    <citation type="journal article" date="2019" name="Sci. Rep.">
        <title>Orb-weaving spider Araneus ventricosus genome elucidates the spidroin gene catalogue.</title>
        <authorList>
            <person name="Kono N."/>
            <person name="Nakamura H."/>
            <person name="Ohtoshi R."/>
            <person name="Moran D.A.P."/>
            <person name="Shinohara A."/>
            <person name="Yoshida Y."/>
            <person name="Fujiwara M."/>
            <person name="Mori M."/>
            <person name="Tomita M."/>
            <person name="Arakawa K."/>
        </authorList>
    </citation>
    <scope>NUCLEOTIDE SEQUENCE [LARGE SCALE GENOMIC DNA]</scope>
</reference>
<protein>
    <submittedName>
        <fullName evidence="2">Uncharacterized protein</fullName>
    </submittedName>
</protein>
<comment type="caution">
    <text evidence="2">The sequence shown here is derived from an EMBL/GenBank/DDBJ whole genome shotgun (WGS) entry which is preliminary data.</text>
</comment>